<feature type="coiled-coil region" evidence="5">
    <location>
        <begin position="2223"/>
        <end position="2270"/>
    </location>
</feature>
<feature type="domain" description="AAA+ ATPase" evidence="7">
    <location>
        <begin position="1900"/>
        <end position="2037"/>
    </location>
</feature>
<dbReference type="GO" id="GO:0004386">
    <property type="term" value="F:helicase activity"/>
    <property type="evidence" value="ECO:0007669"/>
    <property type="project" value="InterPro"/>
</dbReference>
<dbReference type="InterPro" id="IPR047187">
    <property type="entry name" value="SF1_C_Upf1"/>
</dbReference>
<dbReference type="FunFam" id="1.10.8.60:FF:000159">
    <property type="entry name" value="p-loop containing nucleoside triphosphate hydrolase protein"/>
    <property type="match status" value="1"/>
</dbReference>
<evidence type="ECO:0000256" key="5">
    <source>
        <dbReference type="SAM" id="Coils"/>
    </source>
</evidence>
<feature type="region of interest" description="Disordered" evidence="6">
    <location>
        <begin position="1169"/>
        <end position="1188"/>
    </location>
</feature>
<feature type="compositionally biased region" description="Polar residues" evidence="6">
    <location>
        <begin position="2157"/>
        <end position="2170"/>
    </location>
</feature>
<dbReference type="GO" id="GO:0016887">
    <property type="term" value="F:ATP hydrolysis activity"/>
    <property type="evidence" value="ECO:0007669"/>
    <property type="project" value="InterPro"/>
</dbReference>
<dbReference type="InterPro" id="IPR041627">
    <property type="entry name" value="AAA_lid_6"/>
</dbReference>
<dbReference type="Proteomes" id="UP000750711">
    <property type="component" value="Unassembled WGS sequence"/>
</dbReference>
<dbReference type="Pfam" id="PF13086">
    <property type="entry name" value="AAA_11"/>
    <property type="match status" value="1"/>
</dbReference>
<dbReference type="PANTHER" id="PTHR43392">
    <property type="entry name" value="AAA-TYPE ATPASE FAMILY PROTEIN / ANKYRIN REPEAT FAMILY PROTEIN"/>
    <property type="match status" value="1"/>
</dbReference>
<feature type="domain" description="AAA+ ATPase" evidence="7">
    <location>
        <begin position="1342"/>
        <end position="1478"/>
    </location>
</feature>
<keyword evidence="4" id="KW-0067">ATP-binding</keyword>
<dbReference type="InterPro" id="IPR041677">
    <property type="entry name" value="DNA2/NAM7_AAA_11"/>
</dbReference>
<evidence type="ECO:0000256" key="3">
    <source>
        <dbReference type="ARBA" id="ARBA00022806"/>
    </source>
</evidence>
<feature type="domain" description="AAA+ ATPase" evidence="7">
    <location>
        <begin position="1621"/>
        <end position="1739"/>
    </location>
</feature>
<dbReference type="InterPro" id="IPR041679">
    <property type="entry name" value="DNA2/NAM7-like_C"/>
</dbReference>
<evidence type="ECO:0000256" key="6">
    <source>
        <dbReference type="SAM" id="MobiDB-lite"/>
    </source>
</evidence>
<keyword evidence="3" id="KW-0347">Helicase</keyword>
<gene>
    <name evidence="8" type="ORF">GP486_000430</name>
</gene>
<accession>A0A9P8RTZ6</accession>
<dbReference type="SUPFAM" id="SSF52540">
    <property type="entry name" value="P-loop containing nucleoside triphosphate hydrolases"/>
    <property type="match status" value="4"/>
</dbReference>
<evidence type="ECO:0000259" key="7">
    <source>
        <dbReference type="SMART" id="SM00382"/>
    </source>
</evidence>
<organism evidence="8 9">
    <name type="scientific">Trichoglossum hirsutum</name>
    <dbReference type="NCBI Taxonomy" id="265104"/>
    <lineage>
        <taxon>Eukaryota</taxon>
        <taxon>Fungi</taxon>
        <taxon>Dikarya</taxon>
        <taxon>Ascomycota</taxon>
        <taxon>Pezizomycotina</taxon>
        <taxon>Geoglossomycetes</taxon>
        <taxon>Geoglossales</taxon>
        <taxon>Geoglossaceae</taxon>
        <taxon>Trichoglossum</taxon>
    </lineage>
</organism>
<comment type="similarity">
    <text evidence="1">Belongs to the CbxX/CfxQ family.</text>
</comment>
<dbReference type="FunFam" id="3.40.50.300:FF:000216">
    <property type="entry name" value="Type VII secretion ATPase EccA"/>
    <property type="match status" value="3"/>
</dbReference>
<protein>
    <recommendedName>
        <fullName evidence="7">AAA+ ATPase domain-containing protein</fullName>
    </recommendedName>
</protein>
<proteinExistence type="inferred from homology"/>
<dbReference type="CDD" id="cd18808">
    <property type="entry name" value="SF1_C_Upf1"/>
    <property type="match status" value="1"/>
</dbReference>
<evidence type="ECO:0000256" key="1">
    <source>
        <dbReference type="ARBA" id="ARBA00010378"/>
    </source>
</evidence>
<dbReference type="CDD" id="cd00009">
    <property type="entry name" value="AAA"/>
    <property type="match status" value="2"/>
</dbReference>
<dbReference type="SMART" id="SM00382">
    <property type="entry name" value="AAA"/>
    <property type="match status" value="3"/>
</dbReference>
<evidence type="ECO:0000256" key="4">
    <source>
        <dbReference type="ARBA" id="ARBA00022840"/>
    </source>
</evidence>
<dbReference type="InterPro" id="IPR003593">
    <property type="entry name" value="AAA+_ATPase"/>
</dbReference>
<dbReference type="FunFam" id="1.10.8.60:FF:000160">
    <property type="entry name" value="WGS project CABT00000000 data, contig 2.55"/>
    <property type="match status" value="1"/>
</dbReference>
<reference evidence="8" key="1">
    <citation type="submission" date="2021-03" db="EMBL/GenBank/DDBJ databases">
        <title>Comparative genomics and phylogenomic investigation of the class Geoglossomycetes provide insights into ecological specialization and systematics.</title>
        <authorList>
            <person name="Melie T."/>
            <person name="Pirro S."/>
            <person name="Miller A.N."/>
            <person name="Quandt A."/>
        </authorList>
    </citation>
    <scope>NUCLEOTIDE SEQUENCE</scope>
    <source>
        <strain evidence="8">CAQ_001_2017</strain>
    </source>
</reference>
<dbReference type="InterPro" id="IPR003959">
    <property type="entry name" value="ATPase_AAA_core"/>
</dbReference>
<feature type="region of interest" description="Disordered" evidence="6">
    <location>
        <begin position="2143"/>
        <end position="2193"/>
    </location>
</feature>
<dbReference type="Gene3D" id="3.40.50.300">
    <property type="entry name" value="P-loop containing nucleotide triphosphate hydrolases"/>
    <property type="match status" value="6"/>
</dbReference>
<dbReference type="EMBL" id="JAGHQM010000028">
    <property type="protein sequence ID" value="KAH0566177.1"/>
    <property type="molecule type" value="Genomic_DNA"/>
</dbReference>
<keyword evidence="5" id="KW-0175">Coiled coil</keyword>
<evidence type="ECO:0000313" key="9">
    <source>
        <dbReference type="Proteomes" id="UP000750711"/>
    </source>
</evidence>
<keyword evidence="3" id="KW-0378">Hydrolase</keyword>
<dbReference type="InterPro" id="IPR050773">
    <property type="entry name" value="CbxX/CfxQ_RuBisCO_ESX"/>
</dbReference>
<dbReference type="GO" id="GO:0005524">
    <property type="term" value="F:ATP binding"/>
    <property type="evidence" value="ECO:0007669"/>
    <property type="project" value="UniProtKB-KW"/>
</dbReference>
<evidence type="ECO:0000256" key="2">
    <source>
        <dbReference type="ARBA" id="ARBA00022741"/>
    </source>
</evidence>
<feature type="compositionally biased region" description="Polar residues" evidence="6">
    <location>
        <begin position="1258"/>
        <end position="1281"/>
    </location>
</feature>
<dbReference type="Pfam" id="PF00004">
    <property type="entry name" value="AAA"/>
    <property type="match status" value="3"/>
</dbReference>
<feature type="compositionally biased region" description="Basic and acidic residues" evidence="6">
    <location>
        <begin position="2171"/>
        <end position="2193"/>
    </location>
</feature>
<dbReference type="CDD" id="cd17936">
    <property type="entry name" value="EEXXEc_NFX1"/>
    <property type="match status" value="1"/>
</dbReference>
<dbReference type="Pfam" id="PF13087">
    <property type="entry name" value="AAA_12"/>
    <property type="match status" value="1"/>
</dbReference>
<dbReference type="Pfam" id="PF17866">
    <property type="entry name" value="AAA_lid_6"/>
    <property type="match status" value="2"/>
</dbReference>
<dbReference type="InterPro" id="IPR027417">
    <property type="entry name" value="P-loop_NTPase"/>
</dbReference>
<comment type="caution">
    <text evidence="8">The sequence shown here is derived from an EMBL/GenBank/DDBJ whole genome shotgun (WGS) entry which is preliminary data.</text>
</comment>
<dbReference type="FunFam" id="3.40.50.300:FF:001660">
    <property type="entry name" value="NF-X1 finger and helicase protein, putative"/>
    <property type="match status" value="1"/>
</dbReference>
<keyword evidence="9" id="KW-1185">Reference proteome</keyword>
<dbReference type="Gene3D" id="1.10.8.60">
    <property type="match status" value="2"/>
</dbReference>
<dbReference type="InterPro" id="IPR000641">
    <property type="entry name" value="CbxX/CfxQ"/>
</dbReference>
<dbReference type="PRINTS" id="PR00819">
    <property type="entry name" value="CBXCFQXSUPER"/>
</dbReference>
<sequence>MPASPATLQEDARASRLAKYFSDALSGNRPLSTLKAGSLFIEAVCSQPDQPTCLQRLVSSPEGLSSVQTCLRLDTSSKFLNESASILLKYFQDPRLRGICGGDYLHRAILHMVDPPIFWDSFVQAYKSGHLELHAQQAFAWLLLELISLPDKKYVAYISLAQDTTIQQRLLESSEFEIRTLGEKIRHVARTLTSPITVEGGWGPGGRHDNDKEDFRSISILPTADELTSLEPPFLRVLQAVENYNPEDDRFAVHVDNQFRLLREDMLGEIREELHIAQGRMKGRHRGIAIDGLLPIGIECGQSKNGHHQPWVLKLKCETDFDKLFKVKIRPNKRKEYLSAHPNLFKHQSLACLIVNGEEVAFPTIIREEDQLCQSPPVIVLQLMDDSSTQKALLKLKAAKSARLVQIDTAVFSYEPVLRRLQEIKELSLADELLLWNSSRSMKGPPSIPTQIVTLIKSDPHQDFQPLLGTAKPIKLDTSQAESLLMSLTQRVSLIQGPPGMLEPPSQIINPNGLEGTGKSFIGSLTAKVLYNAGEKILVVCYTNHALDQFLEDLLDIGIPAEKMVRLGSKWTLRTRPLALREQRSDFRLNKDSRREIDKSKTEANRLASRLSTAFGDYLKKGVRDKDIMEHLEFDEPDFYDAFTIPESHGGAIVVGRRGKAVNEFYLLDRWKRGENPGIFTKSIGEGSRGIWEMSTQARKAALERWELQVLREHASQVTNVAKSYNSCVTRINHLFSQKNANIIKEKSIIACTTTGAAMYVGEIQAASPGVLLVEEAGEILESHILTALGPETKRLILIGDHQQLRPKVANHLLSVEKGEGFDLNRSLFERLVLKGFPHQTLSRQHRMRPEISSLVRKLTYPDLADAPSTKGRPDLRGFQGNIIFVNHDYPEDDNAQLNRSDPRGSSKQNTFEAEMALKCVRYLSQNGYGSEKIVVLTPYLAQLHLLRDILSRENDPILNDLDSYDLVRAGLLPAAAARLSKRPLRISSIDNYQGEECEIVIASMTRSNASRDIGFMAAPERLNVLLSRARNSLIMIGNMETFLNARKGKEMWTKFFNLLRLGGYIYDGFPVRCERHRDRRSILHKPGDFEEMCPDGGCMEPCGTILSCKLHTCPQRCHQLHDHSKMPCNHVKESQCPEGHVQRWKCHETGPTSCRKCERENKERERRKQEAFRLQQEADEKQREHTKEMARLDEKINLERQKIKDVQAQRERDLAVQRKEKDLKDAIALVTLELSKPLPIRNPSDTRSHIGKPSCAPKQSINPTTLHATPNLPKTETPSVPQLVLPSEREWQRQKDMENAQNDAIDAIMDMTGLESVKSKVLRIKAQIDTSQRQNTDLKDQRFNVAFLGNPGTGKTTVARHYAKFLAEAGVLPGSAFIETTGSRLANDGVPGAKKHIDQINNAGGGALFVDEAYQLTQKQSFGGSQVLDFLLAEMENNVGKIVFIIAGYNKQMEKFFEHNQGIPSRVPHRLQFEDYTDTEFLQMFRKLIDKKYKGNMKAEDGVGGLYARIAIRRLGSGRGREGFGNARALHNVFAKIIERQADRISRERRHGLAPDDFFLTKEDLIGPDPSKAIIESGAWKKLQEQVGLETVKDSVRVFIDRIKTNYLRELEEKMPIEVSLNRVFLGSPGTGKTTVGRLYGQILADLGLLSNGEVVVKNPADFIGSVLGESESNTKAILDTTIGKVLIIDEAYMLYSSGGGIGNKSDPYKTAVIDTMVAEIQSVPGEDRCVLLLGYEDQIREMFQNVNSGLSRRFAIEDAFHFQDFTGPQLRQILELKLKNQGLEATEKAKDVALDVLGRARRRPNFGNAGEVENLLSLAKGRQQSRQSSNPKCESSADVVFEPEDFDPDFNRGEHASTNCRKLFEDVVGCDEVVLKLEGYQRIAQNTKLRGLDPNELIPTNFVFKGPPGTGKTTTARKMGQIFYDMGFLSSTEVVECSASDLIGQYVGHTGPKTQQQLEKGLGKVLFVDEAYRLAEGQFAAEAINQLVDLLTKPKFVGKMVVILAGYDDDMNKLMAVNAGLSSRFPEEVIFRNMAPEQCLLLLDRELGRKGVTTANLRDSESVWNGEMLGLMERLSNLPNWGNARDILTLAKTMISSVFRTPSGSAALTLSLKEAVACTNKMLSERQSRCVSVSPTNPLTDFAQTLDLSPPAPTATRTSKATKQSPVQKHNDEEQDADPHPDPELDLRDPGVSDEVWNQLQADLLVQQASAGDLCRCEESAKAQTVLLAAKEQELAQAKAKADRDRENEELKRRLEAARIQEQRARHAREAALAALRKEEQRRKEEARVQSKLKDLGVCPVGYRWIKQANGYRCSGGSHFVGNAQLGL</sequence>
<name>A0A9P8RTZ6_9PEZI</name>
<keyword evidence="2" id="KW-0547">Nucleotide-binding</keyword>
<dbReference type="PANTHER" id="PTHR43392:SF2">
    <property type="entry name" value="AAA-TYPE ATPASE FAMILY PROTEIN _ ANKYRIN REPEAT FAMILY PROTEIN"/>
    <property type="match status" value="1"/>
</dbReference>
<evidence type="ECO:0000313" key="8">
    <source>
        <dbReference type="EMBL" id="KAH0566177.1"/>
    </source>
</evidence>
<dbReference type="CDD" id="cd06008">
    <property type="entry name" value="NF-X1-zinc-finger"/>
    <property type="match status" value="1"/>
</dbReference>
<feature type="region of interest" description="Disordered" evidence="6">
    <location>
        <begin position="1240"/>
        <end position="1282"/>
    </location>
</feature>